<accession>A0A843AQS9</accession>
<reference evidence="1" key="1">
    <citation type="submission" date="2020-10" db="EMBL/GenBank/DDBJ databases">
        <title>Dehalococcoides mccartyi of a TCE/Cr reducing biochatode.</title>
        <authorList>
            <person name="Matturro B."/>
        </authorList>
    </citation>
    <scope>NUCLEOTIDE SEQUENCE</scope>
    <source>
        <strain evidence="1">Bin2</strain>
    </source>
</reference>
<evidence type="ECO:0000313" key="1">
    <source>
        <dbReference type="EMBL" id="MBF4476168.1"/>
    </source>
</evidence>
<name>A0A843AQS9_METFO</name>
<comment type="caution">
    <text evidence="1">The sequence shown here is derived from an EMBL/GenBank/DDBJ whole genome shotgun (WGS) entry which is preliminary data.</text>
</comment>
<dbReference type="RefSeq" id="WP_276700348.1">
    <property type="nucleotide sequence ID" value="NZ_JADIIL010000039.1"/>
</dbReference>
<sequence>MNYTTLGSPGYVVKYPGMSLESLKSKIELETYPDHNITETKIIGKELNYNGYRINSKAKSPYNMTEDYIIFETGGSSYEISIFGESGNSLSYIINPIEQSIYVS</sequence>
<protein>
    <submittedName>
        <fullName evidence="1">Uncharacterized protein</fullName>
    </submittedName>
</protein>
<proteinExistence type="predicted"/>
<gene>
    <name evidence="1" type="ORF">ISP06_11975</name>
</gene>
<dbReference type="Proteomes" id="UP000606900">
    <property type="component" value="Unassembled WGS sequence"/>
</dbReference>
<dbReference type="EMBL" id="JADIIL010000039">
    <property type="protein sequence ID" value="MBF4476168.1"/>
    <property type="molecule type" value="Genomic_DNA"/>
</dbReference>
<organism evidence="1 2">
    <name type="scientific">Methanobacterium formicicum</name>
    <dbReference type="NCBI Taxonomy" id="2162"/>
    <lineage>
        <taxon>Archaea</taxon>
        <taxon>Methanobacteriati</taxon>
        <taxon>Methanobacteriota</taxon>
        <taxon>Methanomada group</taxon>
        <taxon>Methanobacteria</taxon>
        <taxon>Methanobacteriales</taxon>
        <taxon>Methanobacteriaceae</taxon>
        <taxon>Methanobacterium</taxon>
    </lineage>
</organism>
<dbReference type="AlphaFoldDB" id="A0A843AQS9"/>
<evidence type="ECO:0000313" key="2">
    <source>
        <dbReference type="Proteomes" id="UP000606900"/>
    </source>
</evidence>